<sequence length="300" mass="33348">MASWARPSKSQAMTAPFYLFPNGDAIPYCRTCGRVISSRKSTNTTTTSSSSSKVSKAETNSKAKSEVTYCSSRCRGNKPGRLDKEIEQVFVRFLQREAQMGGVSRNTKGDTRMLVPLHLVENKVFGEKEDPGNALGRCGDCTPMVIAGKDSSYEDEGDTIDIGKPHLKDGPVREVNDETLRLGRCRAADVGPNVQSNLNIYSSNNVSPLQTQSKDHRGVIGERGRSEKVEETDEMREKRAEGQRRAHKRELVRRAARRGVVFGFLVDGSEQRKKCEAVSQGKVVEPSFAKGDWSIRWRDD</sequence>
<accession>A0AAV1VL16</accession>
<evidence type="ECO:0000256" key="1">
    <source>
        <dbReference type="SAM" id="MobiDB-lite"/>
    </source>
</evidence>
<feature type="region of interest" description="Disordered" evidence="1">
    <location>
        <begin position="203"/>
        <end position="248"/>
    </location>
</feature>
<dbReference type="Proteomes" id="UP001162060">
    <property type="component" value="Unassembled WGS sequence"/>
</dbReference>
<gene>
    <name evidence="2" type="ORF">PM001_LOCUS32176</name>
</gene>
<reference evidence="2" key="1">
    <citation type="submission" date="2024-01" db="EMBL/GenBank/DDBJ databases">
        <authorList>
            <person name="Webb A."/>
        </authorList>
    </citation>
    <scope>NUCLEOTIDE SEQUENCE</scope>
    <source>
        <strain evidence="2">Pm1</strain>
    </source>
</reference>
<organism evidence="2 3">
    <name type="scientific">Peronospora matthiolae</name>
    <dbReference type="NCBI Taxonomy" id="2874970"/>
    <lineage>
        <taxon>Eukaryota</taxon>
        <taxon>Sar</taxon>
        <taxon>Stramenopiles</taxon>
        <taxon>Oomycota</taxon>
        <taxon>Peronosporomycetes</taxon>
        <taxon>Peronosporales</taxon>
        <taxon>Peronosporaceae</taxon>
        <taxon>Peronospora</taxon>
    </lineage>
</organism>
<comment type="caution">
    <text evidence="2">The sequence shown here is derived from an EMBL/GenBank/DDBJ whole genome shotgun (WGS) entry which is preliminary data.</text>
</comment>
<name>A0AAV1VL16_9STRA</name>
<evidence type="ECO:0000313" key="3">
    <source>
        <dbReference type="Proteomes" id="UP001162060"/>
    </source>
</evidence>
<dbReference type="EMBL" id="CAKLBY020000378">
    <property type="protein sequence ID" value="CAK7947026.1"/>
    <property type="molecule type" value="Genomic_DNA"/>
</dbReference>
<dbReference type="AlphaFoldDB" id="A0AAV1VL16"/>
<evidence type="ECO:0000313" key="2">
    <source>
        <dbReference type="EMBL" id="CAK7947026.1"/>
    </source>
</evidence>
<protein>
    <submittedName>
        <fullName evidence="2">Uncharacterized protein</fullName>
    </submittedName>
</protein>
<proteinExistence type="predicted"/>
<feature type="region of interest" description="Disordered" evidence="1">
    <location>
        <begin position="39"/>
        <end position="59"/>
    </location>
</feature>
<feature type="compositionally biased region" description="Basic and acidic residues" evidence="1">
    <location>
        <begin position="213"/>
        <end position="244"/>
    </location>
</feature>
<feature type="compositionally biased region" description="Low complexity" evidence="1">
    <location>
        <begin position="39"/>
        <end position="54"/>
    </location>
</feature>
<feature type="compositionally biased region" description="Polar residues" evidence="1">
    <location>
        <begin position="203"/>
        <end position="212"/>
    </location>
</feature>